<dbReference type="GeneID" id="116297488"/>
<name>A0A6P8IA52_ACTTE</name>
<evidence type="ECO:0000256" key="2">
    <source>
        <dbReference type="ARBA" id="ARBA00005563"/>
    </source>
</evidence>
<reference evidence="6" key="1">
    <citation type="submission" date="2025-08" db="UniProtKB">
        <authorList>
            <consortium name="RefSeq"/>
        </authorList>
    </citation>
    <scope>IDENTIFICATION</scope>
    <source>
        <tissue evidence="6">Tentacle</tissue>
    </source>
</reference>
<keyword evidence="3" id="KW-0539">Nucleus</keyword>
<dbReference type="GO" id="GO:0000724">
    <property type="term" value="P:double-strand break repair via homologous recombination"/>
    <property type="evidence" value="ECO:0007669"/>
    <property type="project" value="TreeGrafter"/>
</dbReference>
<protein>
    <recommendedName>
        <fullName evidence="4">Checkpoint protein</fullName>
    </recommendedName>
</protein>
<organism evidence="5 6">
    <name type="scientific">Actinia tenebrosa</name>
    <name type="common">Australian red waratah sea anemone</name>
    <dbReference type="NCBI Taxonomy" id="6105"/>
    <lineage>
        <taxon>Eukaryota</taxon>
        <taxon>Metazoa</taxon>
        <taxon>Cnidaria</taxon>
        <taxon>Anthozoa</taxon>
        <taxon>Hexacorallia</taxon>
        <taxon>Actiniaria</taxon>
        <taxon>Actiniidae</taxon>
        <taxon>Actinia</taxon>
    </lineage>
</organism>
<evidence type="ECO:0000256" key="4">
    <source>
        <dbReference type="PIRNR" id="PIRNR011312"/>
    </source>
</evidence>
<dbReference type="GO" id="GO:0005730">
    <property type="term" value="C:nucleolus"/>
    <property type="evidence" value="ECO:0007669"/>
    <property type="project" value="InterPro"/>
</dbReference>
<dbReference type="GO" id="GO:0033314">
    <property type="term" value="P:mitotic DNA replication checkpoint signaling"/>
    <property type="evidence" value="ECO:0007669"/>
    <property type="project" value="TreeGrafter"/>
</dbReference>
<dbReference type="GO" id="GO:0006289">
    <property type="term" value="P:nucleotide-excision repair"/>
    <property type="evidence" value="ECO:0007669"/>
    <property type="project" value="TreeGrafter"/>
</dbReference>
<dbReference type="OrthoDB" id="10063861at2759"/>
<dbReference type="InterPro" id="IPR046938">
    <property type="entry name" value="DNA_clamp_sf"/>
</dbReference>
<sequence length="281" mass="31929">MRFRAKIIDISCIQRLTRVLATLSRMAKTCVLRLTPTKLYFIFSETAGTSGGVSMWCELTQGNIFDEYRIEGVDESNNIYLELVPENLSRAMRSAGSAQAVKIKLTKKHTPCFTFEITLPSLSTHTRSVVHDVPVSVVPQRNWEEYSEPNMPDFDVSIYMPPMKTVRNVVERMKNLSNYMTIAANVKGSMTLGVETDLVTIATHFKHLDNPVWEGEENLQTQDKEEMAQARIEIKKMATFLQGEQFGPNKVICNIIDSRAIQFFLVHDDLSLQYIIPAVSR</sequence>
<keyword evidence="5" id="KW-1185">Reference proteome</keyword>
<dbReference type="InterPro" id="IPR007150">
    <property type="entry name" value="HUS1/Mec3"/>
</dbReference>
<gene>
    <name evidence="6" type="primary">LOC116297488</name>
</gene>
<evidence type="ECO:0000256" key="3">
    <source>
        <dbReference type="ARBA" id="ARBA00023242"/>
    </source>
</evidence>
<dbReference type="InParanoid" id="A0A6P8IA52"/>
<dbReference type="Proteomes" id="UP000515163">
    <property type="component" value="Unplaced"/>
</dbReference>
<dbReference type="GO" id="GO:0035861">
    <property type="term" value="C:site of double-strand break"/>
    <property type="evidence" value="ECO:0007669"/>
    <property type="project" value="TreeGrafter"/>
</dbReference>
<dbReference type="GO" id="GO:0000723">
    <property type="term" value="P:telomere maintenance"/>
    <property type="evidence" value="ECO:0007669"/>
    <property type="project" value="TreeGrafter"/>
</dbReference>
<dbReference type="InterPro" id="IPR016580">
    <property type="entry name" value="HUS1"/>
</dbReference>
<dbReference type="SUPFAM" id="SSF55979">
    <property type="entry name" value="DNA clamp"/>
    <property type="match status" value="1"/>
</dbReference>
<dbReference type="PANTHER" id="PTHR12900:SF0">
    <property type="entry name" value="CHECKPOINT PROTEIN"/>
    <property type="match status" value="1"/>
</dbReference>
<dbReference type="Gene3D" id="3.70.10.10">
    <property type="match status" value="1"/>
</dbReference>
<comment type="subcellular location">
    <subcellularLocation>
        <location evidence="1">Nucleus</location>
    </subcellularLocation>
</comment>
<evidence type="ECO:0000313" key="6">
    <source>
        <dbReference type="RefSeq" id="XP_031561575.1"/>
    </source>
</evidence>
<dbReference type="PIRSF" id="PIRSF011312">
    <property type="entry name" value="Cell_cycle_HUS1"/>
    <property type="match status" value="1"/>
</dbReference>
<dbReference type="Pfam" id="PF04005">
    <property type="entry name" value="Hus1"/>
    <property type="match status" value="1"/>
</dbReference>
<evidence type="ECO:0000313" key="5">
    <source>
        <dbReference type="Proteomes" id="UP000515163"/>
    </source>
</evidence>
<dbReference type="RefSeq" id="XP_031561575.1">
    <property type="nucleotide sequence ID" value="XM_031705715.1"/>
</dbReference>
<dbReference type="AlphaFoldDB" id="A0A6P8IA52"/>
<evidence type="ECO:0000256" key="1">
    <source>
        <dbReference type="ARBA" id="ARBA00004123"/>
    </source>
</evidence>
<dbReference type="PANTHER" id="PTHR12900">
    <property type="entry name" value="MITOTIC AND DNA DAMAGE CHECKPOINT PROTEIN HUS1"/>
    <property type="match status" value="1"/>
</dbReference>
<accession>A0A6P8IA52</accession>
<comment type="similarity">
    <text evidence="2 4">Belongs to the HUS1 family.</text>
</comment>
<dbReference type="GO" id="GO:0044778">
    <property type="term" value="P:meiotic DNA integrity checkpoint signaling"/>
    <property type="evidence" value="ECO:0007669"/>
    <property type="project" value="TreeGrafter"/>
</dbReference>
<dbReference type="KEGG" id="aten:116297488"/>
<dbReference type="GO" id="GO:0030896">
    <property type="term" value="C:checkpoint clamp complex"/>
    <property type="evidence" value="ECO:0007669"/>
    <property type="project" value="InterPro"/>
</dbReference>
<dbReference type="GO" id="GO:0031573">
    <property type="term" value="P:mitotic intra-S DNA damage checkpoint signaling"/>
    <property type="evidence" value="ECO:0007669"/>
    <property type="project" value="TreeGrafter"/>
</dbReference>
<dbReference type="FunCoup" id="A0A6P8IA52">
    <property type="interactions" value="2286"/>
</dbReference>
<proteinExistence type="inferred from homology"/>